<dbReference type="EMBL" id="CP144690">
    <property type="protein sequence ID" value="WVY89640.1"/>
    <property type="molecule type" value="Genomic_DNA"/>
</dbReference>
<evidence type="ECO:0000256" key="2">
    <source>
        <dbReference type="SAM" id="Coils"/>
    </source>
</evidence>
<dbReference type="PANTHER" id="PTHR33463:SF105">
    <property type="entry name" value="AND NB-ARC DOMAIN DISEASE RESISTANCE PROTEIN, PUTATIVE-RELATED"/>
    <property type="match status" value="1"/>
</dbReference>
<keyword evidence="1" id="KW-0611">Plant defense</keyword>
<evidence type="ECO:0000256" key="1">
    <source>
        <dbReference type="ARBA" id="ARBA00022821"/>
    </source>
</evidence>
<dbReference type="SUPFAM" id="SSF52540">
    <property type="entry name" value="P-loop containing nucleoside triphosphate hydrolases"/>
    <property type="match status" value="1"/>
</dbReference>
<sequence>MEDFVLSIAAKIAEYVVDPILHHAQYLCCFNNFASNFPNAKEQLELTRDRVNEQIREAINKVEKVEPSVEKWLKDVEKVLEEVQILEEKILHVNKSCFRRQCQYSLAKEIERKTPEMIQFHRNSKFESFSRITELPSMKYYSSNDFFMFNSTEESYKKLLEALKNKSAFIIGLGGSGKTTLAKEVGKKAEEMKLFEKVVLATIVDQLGFKLMEESDIGRAQRLSERLRKATTLEAWTLFRHHANITDDSSKPLKGVARKNVNECKGLPIAIVTDCEIDLEDLFRFGRGFGTIGTFGTMENARREMDAAIDMLKNCFLLMHAKEKQRVKMHDLVRDVALWIASKSGQTIFTRTKVDPRVLEDEEVLKDMKAIVYQMGVFKAWKIWSGHYYHMITKENEILWSITNTSNQLEAFLKFRELWYLPITNGRTRGHYRTGVTKLGYNGDFGRKGGWKNQCPRENNGLCEERREVLKYIKNHFLRGYESGKEVTTMLEANRTQGEWKSLEEELPPPKPPDLNWRAVASGVMIGYKVIDCNGVNTEGRRNELNRIGEVSRTQTWKAVRSPPERWKAGRCQAEQWKTVRSRIEWLKAMRARAERWKAVKNLSGSVEELLS</sequence>
<reference evidence="3 4" key="1">
    <citation type="journal article" date="2023" name="Life. Sci Alliance">
        <title>Evolutionary insights into 3D genome organization and epigenetic landscape of Vigna mungo.</title>
        <authorList>
            <person name="Junaid A."/>
            <person name="Singh B."/>
            <person name="Bhatia S."/>
        </authorList>
    </citation>
    <scope>NUCLEOTIDE SEQUENCE [LARGE SCALE GENOMIC DNA]</scope>
    <source>
        <strain evidence="3">Urdbean</strain>
    </source>
</reference>
<evidence type="ECO:0000313" key="4">
    <source>
        <dbReference type="Proteomes" id="UP001374535"/>
    </source>
</evidence>
<dbReference type="PANTHER" id="PTHR33463">
    <property type="entry name" value="NB-ARC DOMAIN-CONTAINING PROTEIN-RELATED"/>
    <property type="match status" value="1"/>
</dbReference>
<evidence type="ECO:0008006" key="5">
    <source>
        <dbReference type="Google" id="ProtNLM"/>
    </source>
</evidence>
<gene>
    <name evidence="3" type="ORF">V8G54_035154</name>
</gene>
<accession>A0AAQ3MEK9</accession>
<dbReference type="InterPro" id="IPR027417">
    <property type="entry name" value="P-loop_NTPase"/>
</dbReference>
<dbReference type="Gene3D" id="3.40.50.300">
    <property type="entry name" value="P-loop containing nucleotide triphosphate hydrolases"/>
    <property type="match status" value="1"/>
</dbReference>
<feature type="coiled-coil region" evidence="2">
    <location>
        <begin position="41"/>
        <end position="89"/>
    </location>
</feature>
<dbReference type="AlphaFoldDB" id="A0AAQ3MEK9"/>
<dbReference type="Proteomes" id="UP001374535">
    <property type="component" value="Chromosome 11"/>
</dbReference>
<organism evidence="3 4">
    <name type="scientific">Vigna mungo</name>
    <name type="common">Black gram</name>
    <name type="synonym">Phaseolus mungo</name>
    <dbReference type="NCBI Taxonomy" id="3915"/>
    <lineage>
        <taxon>Eukaryota</taxon>
        <taxon>Viridiplantae</taxon>
        <taxon>Streptophyta</taxon>
        <taxon>Embryophyta</taxon>
        <taxon>Tracheophyta</taxon>
        <taxon>Spermatophyta</taxon>
        <taxon>Magnoliopsida</taxon>
        <taxon>eudicotyledons</taxon>
        <taxon>Gunneridae</taxon>
        <taxon>Pentapetalae</taxon>
        <taxon>rosids</taxon>
        <taxon>fabids</taxon>
        <taxon>Fabales</taxon>
        <taxon>Fabaceae</taxon>
        <taxon>Papilionoideae</taxon>
        <taxon>50 kb inversion clade</taxon>
        <taxon>NPAAA clade</taxon>
        <taxon>indigoferoid/millettioid clade</taxon>
        <taxon>Phaseoleae</taxon>
        <taxon>Vigna</taxon>
    </lineage>
</organism>
<proteinExistence type="predicted"/>
<name>A0AAQ3MEK9_VIGMU</name>
<keyword evidence="2" id="KW-0175">Coiled coil</keyword>
<keyword evidence="4" id="KW-1185">Reference proteome</keyword>
<protein>
    <recommendedName>
        <fullName evidence="5">Disease resistance protein</fullName>
    </recommendedName>
</protein>
<dbReference type="InterPro" id="IPR050905">
    <property type="entry name" value="Plant_NBS-LRR"/>
</dbReference>
<evidence type="ECO:0000313" key="3">
    <source>
        <dbReference type="EMBL" id="WVY89640.1"/>
    </source>
</evidence>